<dbReference type="EMBL" id="GL380040">
    <property type="protein sequence ID" value="EGT43910.1"/>
    <property type="molecule type" value="Genomic_DNA"/>
</dbReference>
<dbReference type="PANTHER" id="PTHR15116:SF16">
    <property type="entry name" value="DEFECTIVE PROVENTRICULUS, ISOFORM A"/>
    <property type="match status" value="1"/>
</dbReference>
<keyword evidence="13" id="KW-1185">Reference proteome</keyword>
<evidence type="ECO:0000259" key="10">
    <source>
        <dbReference type="PROSITE" id="PS50071"/>
    </source>
</evidence>
<evidence type="ECO:0000313" key="13">
    <source>
        <dbReference type="Proteomes" id="UP000008068"/>
    </source>
</evidence>
<comment type="subcellular location">
    <subcellularLocation>
        <location evidence="1 7 8">Nucleus</location>
    </subcellularLocation>
</comment>
<evidence type="ECO:0000256" key="8">
    <source>
        <dbReference type="RuleBase" id="RU000682"/>
    </source>
</evidence>
<dbReference type="FunCoup" id="G0P3C2">
    <property type="interactions" value="9"/>
</dbReference>
<dbReference type="GO" id="GO:0000785">
    <property type="term" value="C:chromatin"/>
    <property type="evidence" value="ECO:0007669"/>
    <property type="project" value="EnsemblMetazoa"/>
</dbReference>
<dbReference type="AlphaFoldDB" id="G0P3C2"/>
<evidence type="ECO:0000256" key="4">
    <source>
        <dbReference type="ARBA" id="ARBA00023125"/>
    </source>
</evidence>
<evidence type="ECO:0000259" key="11">
    <source>
        <dbReference type="PROSITE" id="PS51982"/>
    </source>
</evidence>
<evidence type="ECO:0000256" key="6">
    <source>
        <dbReference type="ARBA" id="ARBA00023242"/>
    </source>
</evidence>
<dbReference type="PROSITE" id="PS50071">
    <property type="entry name" value="HOMEOBOX_2"/>
    <property type="match status" value="2"/>
</dbReference>
<dbReference type="InterPro" id="IPR009057">
    <property type="entry name" value="Homeodomain-like_sf"/>
</dbReference>
<dbReference type="InParanoid" id="G0P3C2"/>
<protein>
    <recommendedName>
        <fullName evidence="14">Homeobox domain-containing protein</fullName>
    </recommendedName>
</protein>
<dbReference type="GO" id="GO:0005667">
    <property type="term" value="C:transcription regulator complex"/>
    <property type="evidence" value="ECO:0007669"/>
    <property type="project" value="EnsemblMetazoa"/>
</dbReference>
<dbReference type="GO" id="GO:0006338">
    <property type="term" value="P:chromatin remodeling"/>
    <property type="evidence" value="ECO:0007669"/>
    <property type="project" value="InterPro"/>
</dbReference>
<dbReference type="CDD" id="cd00086">
    <property type="entry name" value="homeodomain"/>
    <property type="match status" value="2"/>
</dbReference>
<organism evidence="13">
    <name type="scientific">Caenorhabditis brenneri</name>
    <name type="common">Nematode worm</name>
    <dbReference type="NCBI Taxonomy" id="135651"/>
    <lineage>
        <taxon>Eukaryota</taxon>
        <taxon>Metazoa</taxon>
        <taxon>Ecdysozoa</taxon>
        <taxon>Nematoda</taxon>
        <taxon>Chromadorea</taxon>
        <taxon>Rhabditida</taxon>
        <taxon>Rhabditina</taxon>
        <taxon>Rhabditomorpha</taxon>
        <taxon>Rhabditoidea</taxon>
        <taxon>Rhabditidae</taxon>
        <taxon>Peloderinae</taxon>
        <taxon>Caenorhabditis</taxon>
    </lineage>
</organism>
<dbReference type="PROSITE" id="PS51982">
    <property type="entry name" value="CMP"/>
    <property type="match status" value="1"/>
</dbReference>
<evidence type="ECO:0000313" key="12">
    <source>
        <dbReference type="EMBL" id="EGT43910.1"/>
    </source>
</evidence>
<feature type="domain" description="Homeobox" evidence="10">
    <location>
        <begin position="177"/>
        <end position="247"/>
    </location>
</feature>
<feature type="DNA-binding region" description="Homeobox" evidence="7">
    <location>
        <begin position="404"/>
        <end position="460"/>
    </location>
</feature>
<dbReference type="GO" id="GO:0005634">
    <property type="term" value="C:nucleus"/>
    <property type="evidence" value="ECO:0007669"/>
    <property type="project" value="UniProtKB-SubCell"/>
</dbReference>
<dbReference type="PANTHER" id="PTHR15116">
    <property type="entry name" value="DNA-BINDING PROTEIN SATB FAMILY MEMBER"/>
    <property type="match status" value="1"/>
</dbReference>
<dbReference type="GO" id="GO:0000978">
    <property type="term" value="F:RNA polymerase II cis-regulatory region sequence-specific DNA binding"/>
    <property type="evidence" value="ECO:0007669"/>
    <property type="project" value="TreeGrafter"/>
</dbReference>
<dbReference type="InterPro" id="IPR039673">
    <property type="entry name" value="SATB1/SATB2"/>
</dbReference>
<dbReference type="GO" id="GO:0051087">
    <property type="term" value="F:protein-folding chaperone binding"/>
    <property type="evidence" value="ECO:0007669"/>
    <property type="project" value="EnsemblMetazoa"/>
</dbReference>
<dbReference type="Proteomes" id="UP000008068">
    <property type="component" value="Unassembled WGS sequence"/>
</dbReference>
<keyword evidence="2" id="KW-0677">Repeat</keyword>
<feature type="compositionally biased region" description="Low complexity" evidence="9">
    <location>
        <begin position="346"/>
        <end position="356"/>
    </location>
</feature>
<name>G0P3C2_CAEBE</name>
<dbReference type="OMA" id="SIVIRNW"/>
<gene>
    <name evidence="12" type="ORF">CAEBREN_00923</name>
</gene>
<dbReference type="GO" id="GO:0044877">
    <property type="term" value="F:protein-containing complex binding"/>
    <property type="evidence" value="ECO:0007669"/>
    <property type="project" value="EnsemblMetazoa"/>
</dbReference>
<reference evidence="13" key="1">
    <citation type="submission" date="2011-07" db="EMBL/GenBank/DDBJ databases">
        <authorList>
            <consortium name="Caenorhabditis brenneri Sequencing and Analysis Consortium"/>
            <person name="Wilson R.K."/>
        </authorList>
    </citation>
    <scope>NUCLEOTIDE SEQUENCE [LARGE SCALE GENOMIC DNA]</scope>
    <source>
        <strain evidence="13">PB2801</strain>
    </source>
</reference>
<dbReference type="GO" id="GO:0001228">
    <property type="term" value="F:DNA-binding transcription activator activity, RNA polymerase II-specific"/>
    <property type="evidence" value="ECO:0007669"/>
    <property type="project" value="EnsemblMetazoa"/>
</dbReference>
<feature type="DNA-binding region" description="Homeobox" evidence="7">
    <location>
        <begin position="179"/>
        <end position="248"/>
    </location>
</feature>
<evidence type="ECO:0000256" key="1">
    <source>
        <dbReference type="ARBA" id="ARBA00004123"/>
    </source>
</evidence>
<feature type="region of interest" description="Disordered" evidence="9">
    <location>
        <begin position="332"/>
        <end position="356"/>
    </location>
</feature>
<feature type="domain" description="Homeobox" evidence="10">
    <location>
        <begin position="402"/>
        <end position="459"/>
    </location>
</feature>
<proteinExistence type="predicted"/>
<dbReference type="HOGENOM" id="CLU_015685_1_0_1"/>
<keyword evidence="3" id="KW-0832">Ubl conjugation</keyword>
<evidence type="ECO:0000256" key="5">
    <source>
        <dbReference type="ARBA" id="ARBA00023155"/>
    </source>
</evidence>
<dbReference type="GO" id="GO:0005829">
    <property type="term" value="C:cytosol"/>
    <property type="evidence" value="ECO:0007669"/>
    <property type="project" value="EnsemblMetazoa"/>
</dbReference>
<dbReference type="OrthoDB" id="10052721at2759"/>
<dbReference type="Gene3D" id="1.10.10.60">
    <property type="entry name" value="Homeodomain-like"/>
    <property type="match status" value="2"/>
</dbReference>
<dbReference type="GO" id="GO:0019899">
    <property type="term" value="F:enzyme binding"/>
    <property type="evidence" value="ECO:0007669"/>
    <property type="project" value="EnsemblMetazoa"/>
</dbReference>
<evidence type="ECO:0000256" key="7">
    <source>
        <dbReference type="PROSITE-ProRule" id="PRU00108"/>
    </source>
</evidence>
<keyword evidence="5 7" id="KW-0371">Homeobox</keyword>
<accession>G0P3C2</accession>
<evidence type="ECO:0008006" key="14">
    <source>
        <dbReference type="Google" id="ProtNLM"/>
    </source>
</evidence>
<keyword evidence="6 7" id="KW-0539">Nucleus</keyword>
<dbReference type="CDD" id="cd11585">
    <property type="entry name" value="SATB1_N"/>
    <property type="match status" value="1"/>
</dbReference>
<evidence type="ECO:0000256" key="9">
    <source>
        <dbReference type="SAM" id="MobiDB-lite"/>
    </source>
</evidence>
<dbReference type="SUPFAM" id="SSF46689">
    <property type="entry name" value="Homeodomain-like"/>
    <property type="match status" value="2"/>
</dbReference>
<dbReference type="GO" id="GO:0034514">
    <property type="term" value="P:mitochondrial unfolded protein response"/>
    <property type="evidence" value="ECO:0007669"/>
    <property type="project" value="EnsemblMetazoa"/>
</dbReference>
<keyword evidence="4 7" id="KW-0238">DNA-binding</keyword>
<sequence length="473" mass="53461">MFPMRVIVETVRSQHCLTCSNEGHMITDTYAIVAGTTTLNQLVDTVLAALGHSSMSTTARGLIQVNNWKPLPFDQITENLDETVENLFKDISSHVVLKILSKPPTDSNAVQCINEVKNKLLKAAVNKNYNVLTNIENQQIKDVINTIIAGDETILNTEQLNMVNEWLDTLDIGEDHRSPTQTQRFNTIYEIPRLEKWFKSDANPSKQKLNNYLSQLNQSPFRRNNSKISYQQICNWFYQKRAGNRSAAPSDPVQVPVVPATAPQFLPGLQLNLIQSLFGGDQRPKFDFSLMADKIDENRILGGSDSPSPADDEIHSNSDETMQESVFAMNIKPEPEMDSTASSPDMSTSMRESLSSTSPRLISGLDLGTFSTHSSSSNSMPNVNSSVFSAARSRLMFDPLTELPVLEKWFEENPHPTWMQIDQYTQCLNNCAYRENYPHISQHNVKIWFKNRRAKCKRLLNGMQDKLEHKVFA</sequence>
<feature type="domain" description="CMP" evidence="11">
    <location>
        <begin position="1"/>
        <end position="103"/>
    </location>
</feature>
<dbReference type="InterPro" id="IPR038224">
    <property type="entry name" value="SATB_ULD_sf"/>
</dbReference>
<dbReference type="FunFam" id="1.10.10.60:FF:000169">
    <property type="entry name" value="DNA-binding protein SATB1"/>
    <property type="match status" value="1"/>
</dbReference>
<dbReference type="STRING" id="135651.G0P3C2"/>
<dbReference type="Gene3D" id="3.10.20.710">
    <property type="entry name" value="SATB, ubiquitin-like oligomerisation domain"/>
    <property type="match status" value="1"/>
</dbReference>
<evidence type="ECO:0000256" key="3">
    <source>
        <dbReference type="ARBA" id="ARBA00022843"/>
    </source>
</evidence>
<dbReference type="InterPro" id="IPR032392">
    <property type="entry name" value="ULD"/>
</dbReference>
<dbReference type="SMART" id="SM00389">
    <property type="entry name" value="HOX"/>
    <property type="match status" value="2"/>
</dbReference>
<evidence type="ECO:0000256" key="2">
    <source>
        <dbReference type="ARBA" id="ARBA00022737"/>
    </source>
</evidence>
<dbReference type="InterPro" id="IPR001356">
    <property type="entry name" value="HD"/>
</dbReference>
<dbReference type="GO" id="GO:0009792">
    <property type="term" value="P:embryo development ending in birth or egg hatching"/>
    <property type="evidence" value="ECO:0007669"/>
    <property type="project" value="EnsemblMetazoa"/>
</dbReference>
<dbReference type="Pfam" id="PF00046">
    <property type="entry name" value="Homeodomain"/>
    <property type="match status" value="1"/>
</dbReference>
<dbReference type="eggNOG" id="KOG3755">
    <property type="taxonomic scope" value="Eukaryota"/>
</dbReference>
<dbReference type="Pfam" id="PF16534">
    <property type="entry name" value="ULD"/>
    <property type="match status" value="1"/>
</dbReference>
<dbReference type="GO" id="GO:0045088">
    <property type="term" value="P:regulation of innate immune response"/>
    <property type="evidence" value="ECO:0007669"/>
    <property type="project" value="EnsemblMetazoa"/>
</dbReference>